<evidence type="ECO:0000313" key="2">
    <source>
        <dbReference type="Proteomes" id="UP001358586"/>
    </source>
</evidence>
<sequence>MSVLASVNPQSPVWSIINRWSMYPAIGRFAQLGVYHQMIEAYSREEIEFL</sequence>
<name>A0ABR0PKX8_GOSAR</name>
<protein>
    <submittedName>
        <fullName evidence="1">Uncharacterized protein</fullName>
    </submittedName>
</protein>
<organism evidence="1 2">
    <name type="scientific">Gossypium arboreum</name>
    <name type="common">Tree cotton</name>
    <name type="synonym">Gossypium nanking</name>
    <dbReference type="NCBI Taxonomy" id="29729"/>
    <lineage>
        <taxon>Eukaryota</taxon>
        <taxon>Viridiplantae</taxon>
        <taxon>Streptophyta</taxon>
        <taxon>Embryophyta</taxon>
        <taxon>Tracheophyta</taxon>
        <taxon>Spermatophyta</taxon>
        <taxon>Magnoliopsida</taxon>
        <taxon>eudicotyledons</taxon>
        <taxon>Gunneridae</taxon>
        <taxon>Pentapetalae</taxon>
        <taxon>rosids</taxon>
        <taxon>malvids</taxon>
        <taxon>Malvales</taxon>
        <taxon>Malvaceae</taxon>
        <taxon>Malvoideae</taxon>
        <taxon>Gossypium</taxon>
    </lineage>
</organism>
<evidence type="ECO:0000313" key="1">
    <source>
        <dbReference type="EMBL" id="KAK5825076.1"/>
    </source>
</evidence>
<accession>A0ABR0PKX8</accession>
<gene>
    <name evidence="1" type="ORF">PVK06_019878</name>
</gene>
<comment type="caution">
    <text evidence="1">The sequence shown here is derived from an EMBL/GenBank/DDBJ whole genome shotgun (WGS) entry which is preliminary data.</text>
</comment>
<dbReference type="EMBL" id="JARKNE010000006">
    <property type="protein sequence ID" value="KAK5825076.1"/>
    <property type="molecule type" value="Genomic_DNA"/>
</dbReference>
<proteinExistence type="predicted"/>
<reference evidence="1 2" key="1">
    <citation type="submission" date="2023-03" db="EMBL/GenBank/DDBJ databases">
        <title>WGS of Gossypium arboreum.</title>
        <authorList>
            <person name="Yu D."/>
        </authorList>
    </citation>
    <scope>NUCLEOTIDE SEQUENCE [LARGE SCALE GENOMIC DNA]</scope>
    <source>
        <tissue evidence="1">Leaf</tissue>
    </source>
</reference>
<keyword evidence="2" id="KW-1185">Reference proteome</keyword>
<dbReference type="Proteomes" id="UP001358586">
    <property type="component" value="Chromosome 6"/>
</dbReference>